<feature type="compositionally biased region" description="Gly residues" evidence="12">
    <location>
        <begin position="174"/>
        <end position="185"/>
    </location>
</feature>
<dbReference type="SUPFAM" id="SSF81321">
    <property type="entry name" value="Family A G protein-coupled receptor-like"/>
    <property type="match status" value="1"/>
</dbReference>
<sequence length="353" mass="39856">MPSISSEIRFGNLLCDVWVAFDVLCCTASILNLCMISVDRYFAITKPLEYGVKRTPARMFFYITIVWAGSALICIPPLVILGGNEHDNSQCIVNQNFWYQIYATFGSFYIPLTVMVMVYARIFKAAKRITDEEKRSQFNLGTKTPLKTNASDHLEMDNNHQRSECSETLCPNGNGRGGRGSGGSSFGPENVHLNPPGRDADARKFSVGSRRYAARVGYNLWTRTGRLKHFLSLESKASSTLGIIMSAFVICWLPFFVLALVRPFTRVPDALSSIFLWLGYANSTLNPVIYATLNKDFRTPFREILCLRCRSLEIMMREEFYQFQYGGPDLSSATAERRAVSRTPVHEYVTTDL</sequence>
<feature type="region of interest" description="Disordered" evidence="12">
    <location>
        <begin position="164"/>
        <end position="200"/>
    </location>
</feature>
<evidence type="ECO:0000256" key="2">
    <source>
        <dbReference type="ARBA" id="ARBA00010663"/>
    </source>
</evidence>
<dbReference type="GO" id="GO:0043410">
    <property type="term" value="P:positive regulation of MAPK cascade"/>
    <property type="evidence" value="ECO:0007669"/>
    <property type="project" value="TreeGrafter"/>
</dbReference>
<evidence type="ECO:0000256" key="12">
    <source>
        <dbReference type="SAM" id="MobiDB-lite"/>
    </source>
</evidence>
<keyword evidence="5 13" id="KW-1133">Transmembrane helix</keyword>
<keyword evidence="9 11" id="KW-0675">Receptor</keyword>
<dbReference type="OrthoDB" id="5951059at2759"/>
<dbReference type="GO" id="GO:0071880">
    <property type="term" value="P:adenylate cyclase-activating adrenergic receptor signaling pathway"/>
    <property type="evidence" value="ECO:0007669"/>
    <property type="project" value="TreeGrafter"/>
</dbReference>
<keyword evidence="10 11" id="KW-0807">Transducer</keyword>
<dbReference type="Pfam" id="PF00001">
    <property type="entry name" value="7tm_1"/>
    <property type="match status" value="1"/>
</dbReference>
<feature type="transmembrane region" description="Helical" evidence="13">
    <location>
        <begin position="99"/>
        <end position="120"/>
    </location>
</feature>
<dbReference type="EMBL" id="OB660891">
    <property type="protein sequence ID" value="CAD7226675.1"/>
    <property type="molecule type" value="Genomic_DNA"/>
</dbReference>
<evidence type="ECO:0000313" key="14">
    <source>
        <dbReference type="EMBL" id="CAD7226675.1"/>
    </source>
</evidence>
<evidence type="ECO:0000256" key="5">
    <source>
        <dbReference type="ARBA" id="ARBA00022989"/>
    </source>
</evidence>
<dbReference type="PANTHER" id="PTHR24248:SF199">
    <property type="entry name" value="IP13425P-RELATED"/>
    <property type="match status" value="1"/>
</dbReference>
<evidence type="ECO:0000256" key="4">
    <source>
        <dbReference type="ARBA" id="ARBA00022692"/>
    </source>
</evidence>
<dbReference type="Gene3D" id="1.20.1070.10">
    <property type="entry name" value="Rhodopsin 7-helix transmembrane proteins"/>
    <property type="match status" value="1"/>
</dbReference>
<feature type="transmembrane region" description="Helical" evidence="13">
    <location>
        <begin position="241"/>
        <end position="262"/>
    </location>
</feature>
<feature type="transmembrane region" description="Helical" evidence="13">
    <location>
        <begin position="59"/>
        <end position="79"/>
    </location>
</feature>
<evidence type="ECO:0000256" key="8">
    <source>
        <dbReference type="ARBA" id="ARBA00023157"/>
    </source>
</evidence>
<proteinExistence type="inferred from homology"/>
<dbReference type="GO" id="GO:0004993">
    <property type="term" value="F:G protein-coupled serotonin receptor activity"/>
    <property type="evidence" value="ECO:0007669"/>
    <property type="project" value="UniProtKB-ARBA"/>
</dbReference>
<dbReference type="PRINTS" id="PR00237">
    <property type="entry name" value="GPCRRHODOPSN"/>
</dbReference>
<keyword evidence="7 13" id="KW-0472">Membrane</keyword>
<gene>
    <name evidence="14" type="ORF">CTOB1V02_LOCUS4591</name>
</gene>
<dbReference type="PANTHER" id="PTHR24248">
    <property type="entry name" value="ADRENERGIC RECEPTOR-RELATED G-PROTEIN COUPLED RECEPTOR"/>
    <property type="match status" value="1"/>
</dbReference>
<comment type="subcellular location">
    <subcellularLocation>
        <location evidence="1">Cell membrane</location>
        <topology evidence="1">Multi-pass membrane protein</topology>
    </subcellularLocation>
</comment>
<protein>
    <submittedName>
        <fullName evidence="14">Uncharacterized protein</fullName>
    </submittedName>
</protein>
<evidence type="ECO:0000256" key="9">
    <source>
        <dbReference type="ARBA" id="ARBA00023170"/>
    </source>
</evidence>
<organism evidence="14">
    <name type="scientific">Cyprideis torosa</name>
    <dbReference type="NCBI Taxonomy" id="163714"/>
    <lineage>
        <taxon>Eukaryota</taxon>
        <taxon>Metazoa</taxon>
        <taxon>Ecdysozoa</taxon>
        <taxon>Arthropoda</taxon>
        <taxon>Crustacea</taxon>
        <taxon>Oligostraca</taxon>
        <taxon>Ostracoda</taxon>
        <taxon>Podocopa</taxon>
        <taxon>Podocopida</taxon>
        <taxon>Cytherocopina</taxon>
        <taxon>Cytheroidea</taxon>
        <taxon>Cytherideidae</taxon>
        <taxon>Cyprideis</taxon>
    </lineage>
</organism>
<accession>A0A7R8WCN8</accession>
<evidence type="ECO:0000256" key="3">
    <source>
        <dbReference type="ARBA" id="ARBA00022475"/>
    </source>
</evidence>
<keyword evidence="6 11" id="KW-0297">G-protein coupled receptor</keyword>
<evidence type="ECO:0000256" key="6">
    <source>
        <dbReference type="ARBA" id="ARBA00023040"/>
    </source>
</evidence>
<dbReference type="CDD" id="cd15329">
    <property type="entry name" value="7tmA_5-HT7"/>
    <property type="match status" value="1"/>
</dbReference>
<evidence type="ECO:0000256" key="1">
    <source>
        <dbReference type="ARBA" id="ARBA00004651"/>
    </source>
</evidence>
<keyword evidence="8" id="KW-1015">Disulfide bond</keyword>
<name>A0A7R8WCN8_9CRUS</name>
<reference evidence="14" key="1">
    <citation type="submission" date="2020-11" db="EMBL/GenBank/DDBJ databases">
        <authorList>
            <person name="Tran Van P."/>
        </authorList>
    </citation>
    <scope>NUCLEOTIDE SEQUENCE</scope>
</reference>
<dbReference type="InterPro" id="IPR017452">
    <property type="entry name" value="GPCR_Rhodpsn_7TM"/>
</dbReference>
<dbReference type="AlphaFoldDB" id="A0A7R8WCN8"/>
<keyword evidence="3" id="KW-1003">Cell membrane</keyword>
<evidence type="ECO:0000256" key="10">
    <source>
        <dbReference type="ARBA" id="ARBA00023224"/>
    </source>
</evidence>
<dbReference type="PROSITE" id="PS00237">
    <property type="entry name" value="G_PROTEIN_RECEP_F1_1"/>
    <property type="match status" value="1"/>
</dbReference>
<evidence type="ECO:0000256" key="7">
    <source>
        <dbReference type="ARBA" id="ARBA00023136"/>
    </source>
</evidence>
<comment type="similarity">
    <text evidence="2 11">Belongs to the G-protein coupled receptor 1 family.</text>
</comment>
<dbReference type="InterPro" id="IPR000276">
    <property type="entry name" value="GPCR_Rhodpsn"/>
</dbReference>
<dbReference type="PROSITE" id="PS50262">
    <property type="entry name" value="G_PROTEIN_RECEP_F1_2"/>
    <property type="match status" value="1"/>
</dbReference>
<feature type="transmembrane region" description="Helical" evidence="13">
    <location>
        <begin position="274"/>
        <end position="293"/>
    </location>
</feature>
<evidence type="ECO:0000256" key="11">
    <source>
        <dbReference type="RuleBase" id="RU000688"/>
    </source>
</evidence>
<evidence type="ECO:0000256" key="13">
    <source>
        <dbReference type="SAM" id="Phobius"/>
    </source>
</evidence>
<keyword evidence="4 11" id="KW-0812">Transmembrane</keyword>
<dbReference type="GO" id="GO:0005886">
    <property type="term" value="C:plasma membrane"/>
    <property type="evidence" value="ECO:0007669"/>
    <property type="project" value="UniProtKB-SubCell"/>
</dbReference>